<feature type="binding site" evidence="6">
    <location>
        <position position="227"/>
    </location>
    <ligand>
        <name>AMP</name>
        <dbReference type="ChEBI" id="CHEBI:456215"/>
    </ligand>
</feature>
<dbReference type="Pfam" id="PF01256">
    <property type="entry name" value="Carb_kinase"/>
    <property type="match status" value="1"/>
</dbReference>
<feature type="binding site" evidence="6">
    <location>
        <position position="43"/>
    </location>
    <ligand>
        <name>(6S)-NADPHX</name>
        <dbReference type="ChEBI" id="CHEBI:64076"/>
    </ligand>
</feature>
<dbReference type="NCBIfam" id="TIGR00196">
    <property type="entry name" value="yjeF_cterm"/>
    <property type="match status" value="1"/>
</dbReference>
<name>A0ABP7LE62_9SPHN</name>
<dbReference type="Gene3D" id="3.40.1190.20">
    <property type="match status" value="1"/>
</dbReference>
<feature type="binding site" evidence="6">
    <location>
        <position position="228"/>
    </location>
    <ligand>
        <name>(6S)-NADPHX</name>
        <dbReference type="ChEBI" id="CHEBI:64076"/>
    </ligand>
</feature>
<dbReference type="InterPro" id="IPR000631">
    <property type="entry name" value="CARKD"/>
</dbReference>
<keyword evidence="4 6" id="KW-0520">NAD</keyword>
<evidence type="ECO:0000313" key="8">
    <source>
        <dbReference type="EMBL" id="GAA3897956.1"/>
    </source>
</evidence>
<keyword evidence="9" id="KW-1185">Reference proteome</keyword>
<feature type="domain" description="YjeF C-terminal" evidence="7">
    <location>
        <begin position="8"/>
        <end position="286"/>
    </location>
</feature>
<keyword evidence="1 6" id="KW-0547">Nucleotide-binding</keyword>
<accession>A0ABP7LE62</accession>
<evidence type="ECO:0000256" key="1">
    <source>
        <dbReference type="ARBA" id="ARBA00022741"/>
    </source>
</evidence>
<feature type="binding site" evidence="6">
    <location>
        <position position="161"/>
    </location>
    <ligand>
        <name>(6S)-NADPHX</name>
        <dbReference type="ChEBI" id="CHEBI:64076"/>
    </ligand>
</feature>
<dbReference type="PANTHER" id="PTHR12592:SF0">
    <property type="entry name" value="ATP-DEPENDENT (S)-NAD(P)H-HYDRATE DEHYDRATASE"/>
    <property type="match status" value="1"/>
</dbReference>
<dbReference type="SUPFAM" id="SSF53613">
    <property type="entry name" value="Ribokinase-like"/>
    <property type="match status" value="1"/>
</dbReference>
<organism evidence="8 9">
    <name type="scientific">Sphingomonas limnosediminicola</name>
    <dbReference type="NCBI Taxonomy" id="940133"/>
    <lineage>
        <taxon>Bacteria</taxon>
        <taxon>Pseudomonadati</taxon>
        <taxon>Pseudomonadota</taxon>
        <taxon>Alphaproteobacteria</taxon>
        <taxon>Sphingomonadales</taxon>
        <taxon>Sphingomonadaceae</taxon>
        <taxon>Sphingomonas</taxon>
    </lineage>
</organism>
<evidence type="ECO:0000256" key="2">
    <source>
        <dbReference type="ARBA" id="ARBA00022840"/>
    </source>
</evidence>
<comment type="catalytic activity">
    <reaction evidence="6">
        <text>(6S)-NADHX + ADP = AMP + phosphate + NADH + H(+)</text>
        <dbReference type="Rhea" id="RHEA:32223"/>
        <dbReference type="ChEBI" id="CHEBI:15378"/>
        <dbReference type="ChEBI" id="CHEBI:43474"/>
        <dbReference type="ChEBI" id="CHEBI:57945"/>
        <dbReference type="ChEBI" id="CHEBI:64074"/>
        <dbReference type="ChEBI" id="CHEBI:456215"/>
        <dbReference type="ChEBI" id="CHEBI:456216"/>
        <dbReference type="EC" id="4.2.1.136"/>
    </reaction>
</comment>
<gene>
    <name evidence="6" type="primary">nnrD</name>
    <name evidence="8" type="ORF">GCM10022276_16130</name>
</gene>
<evidence type="ECO:0000313" key="9">
    <source>
        <dbReference type="Proteomes" id="UP001500827"/>
    </source>
</evidence>
<keyword evidence="5 6" id="KW-0456">Lyase</keyword>
<evidence type="ECO:0000259" key="7">
    <source>
        <dbReference type="PROSITE" id="PS51383"/>
    </source>
</evidence>
<dbReference type="RefSeq" id="WP_344699164.1">
    <property type="nucleotide sequence ID" value="NZ_BAABBM010000001.1"/>
</dbReference>
<dbReference type="InterPro" id="IPR029056">
    <property type="entry name" value="Ribokinase-like"/>
</dbReference>
<comment type="subunit">
    <text evidence="6">Homotetramer.</text>
</comment>
<dbReference type="CDD" id="cd01171">
    <property type="entry name" value="YXKO-related"/>
    <property type="match status" value="1"/>
</dbReference>
<dbReference type="HAMAP" id="MF_01965">
    <property type="entry name" value="NADHX_dehydratase"/>
    <property type="match status" value="1"/>
</dbReference>
<sequence length="286" mass="28830">MSEVTALDRRALDQHPLPPIVDGDKETKGRILILASSREVPGAALLAATAAMRAGAGKLKISTVESVAVALGVAMPEAMVVGLPEDGEGGFATTTVDDIAKQAADADCVVAGPGMSTGPTCCKIAEALLAADAALALDAALLHSLVPPESNRPSLPILLPHAGELASLLDCAEQLIEEDPIGCGLRAAGRYRSIVLVKGTVSHVVTPDGHAWRYGGGAPGLGVSGSGDVLAGIVGGLLARGAAPLNALLWAVWLHGEAGVRLAGKVGPIGFLAREIADEIPDLLLG</sequence>
<dbReference type="Proteomes" id="UP001500827">
    <property type="component" value="Unassembled WGS sequence"/>
</dbReference>
<dbReference type="PANTHER" id="PTHR12592">
    <property type="entry name" value="ATP-DEPENDENT (S)-NAD(P)H-HYDRATE DEHYDRATASE FAMILY MEMBER"/>
    <property type="match status" value="1"/>
</dbReference>
<dbReference type="EC" id="4.2.1.136" evidence="6"/>
<comment type="function">
    <text evidence="6">Catalyzes the dehydration of the S-form of NAD(P)HX at the expense of ADP, which is converted to AMP. Together with NAD(P)HX epimerase, which catalyzes the epimerization of the S- and R-forms, the enzyme allows the repair of both epimers of NAD(P)HX, a damaged form of NAD(P)H that is a result of enzymatic or heat-dependent hydration.</text>
</comment>
<comment type="caution">
    <text evidence="8">The sequence shown here is derived from an EMBL/GenBank/DDBJ whole genome shotgun (WGS) entry which is preliminary data.</text>
</comment>
<reference evidence="9" key="1">
    <citation type="journal article" date="2019" name="Int. J. Syst. Evol. Microbiol.">
        <title>The Global Catalogue of Microorganisms (GCM) 10K type strain sequencing project: providing services to taxonomists for standard genome sequencing and annotation.</title>
        <authorList>
            <consortium name="The Broad Institute Genomics Platform"/>
            <consortium name="The Broad Institute Genome Sequencing Center for Infectious Disease"/>
            <person name="Wu L."/>
            <person name="Ma J."/>
        </authorList>
    </citation>
    <scope>NUCLEOTIDE SEQUENCE [LARGE SCALE GENOMIC DNA]</scope>
    <source>
        <strain evidence="9">JCM 17543</strain>
    </source>
</reference>
<dbReference type="PROSITE" id="PS51383">
    <property type="entry name" value="YJEF_C_3"/>
    <property type="match status" value="1"/>
</dbReference>
<protein>
    <recommendedName>
        <fullName evidence="6">ADP-dependent (S)-NAD(P)H-hydrate dehydratase</fullName>
        <ecNumber evidence="6">4.2.1.136</ecNumber>
    </recommendedName>
    <alternativeName>
        <fullName evidence="6">ADP-dependent NAD(P)HX dehydratase</fullName>
    </alternativeName>
</protein>
<keyword evidence="3 6" id="KW-0521">NADP</keyword>
<evidence type="ECO:0000256" key="4">
    <source>
        <dbReference type="ARBA" id="ARBA00023027"/>
    </source>
</evidence>
<keyword evidence="2 6" id="KW-0067">ATP-binding</keyword>
<feature type="binding site" evidence="6">
    <location>
        <begin position="198"/>
        <end position="202"/>
    </location>
    <ligand>
        <name>AMP</name>
        <dbReference type="ChEBI" id="CHEBI:456215"/>
    </ligand>
</feature>
<comment type="catalytic activity">
    <reaction evidence="6">
        <text>(6S)-NADPHX + ADP = AMP + phosphate + NADPH + H(+)</text>
        <dbReference type="Rhea" id="RHEA:32235"/>
        <dbReference type="ChEBI" id="CHEBI:15378"/>
        <dbReference type="ChEBI" id="CHEBI:43474"/>
        <dbReference type="ChEBI" id="CHEBI:57783"/>
        <dbReference type="ChEBI" id="CHEBI:64076"/>
        <dbReference type="ChEBI" id="CHEBI:456215"/>
        <dbReference type="ChEBI" id="CHEBI:456216"/>
        <dbReference type="EC" id="4.2.1.136"/>
    </reaction>
</comment>
<evidence type="ECO:0000256" key="5">
    <source>
        <dbReference type="ARBA" id="ARBA00023239"/>
    </source>
</evidence>
<proteinExistence type="inferred from homology"/>
<comment type="similarity">
    <text evidence="6">Belongs to the NnrD/CARKD family.</text>
</comment>
<comment type="cofactor">
    <cofactor evidence="6">
        <name>Mg(2+)</name>
        <dbReference type="ChEBI" id="CHEBI:18420"/>
    </cofactor>
</comment>
<dbReference type="EMBL" id="BAABBM010000001">
    <property type="protein sequence ID" value="GAA3897956.1"/>
    <property type="molecule type" value="Genomic_DNA"/>
</dbReference>
<feature type="binding site" evidence="6">
    <location>
        <position position="114"/>
    </location>
    <ligand>
        <name>(6S)-NADPHX</name>
        <dbReference type="ChEBI" id="CHEBI:64076"/>
    </ligand>
</feature>
<evidence type="ECO:0000256" key="3">
    <source>
        <dbReference type="ARBA" id="ARBA00022857"/>
    </source>
</evidence>
<evidence type="ECO:0000256" key="6">
    <source>
        <dbReference type="HAMAP-Rule" id="MF_01965"/>
    </source>
</evidence>